<dbReference type="AlphaFoldDB" id="A0A975TSP0"/>
<evidence type="ECO:0000256" key="5">
    <source>
        <dbReference type="ARBA" id="ARBA00022691"/>
    </source>
</evidence>
<feature type="domain" description="Methyltransferase small" evidence="6">
    <location>
        <begin position="161"/>
        <end position="323"/>
    </location>
</feature>
<sequence length="337" mass="36579">MTPDRWTLAIDGGDLALPDGAVLVMQARADSDFSSFGDDVTCVQGFAPDHDRLAARGDNVVVEAEGSFTNALVQITKSRVGTLSAIAEALGHLPPGGLLMVDGQKEEGIEAVVKQLRLLFEVDHVFSKSHGKLAWLRRTDAIPPQVVDWITAPEEGDHGYMTVPGGFSVEGPDRGSEILVALVPALKGRVADFGAGWGYIAGEILAEQDTIETFDLIEADHAMLEAAQHNIDDPRARFHWADVARFEPDAPYDAIVCNPPFHVGRRADPGLGRAFIQAAARHLTPRGRFFMVANRHLPYEDTLKTCFGTGSMLGELEGYKIYEAAKPLGQSPRKSKR</sequence>
<evidence type="ECO:0000256" key="3">
    <source>
        <dbReference type="ARBA" id="ARBA00022603"/>
    </source>
</evidence>
<dbReference type="PANTHER" id="PTHR47816:SF4">
    <property type="entry name" value="RIBOSOMAL RNA SMALL SUBUNIT METHYLTRANSFERASE C"/>
    <property type="match status" value="1"/>
</dbReference>
<dbReference type="GO" id="GO:0008757">
    <property type="term" value="F:S-adenosylmethionine-dependent methyltransferase activity"/>
    <property type="evidence" value="ECO:0007669"/>
    <property type="project" value="InterPro"/>
</dbReference>
<keyword evidence="3 7" id="KW-0489">Methyltransferase</keyword>
<keyword evidence="5" id="KW-0949">S-adenosyl-L-methionine</keyword>
<dbReference type="CDD" id="cd02440">
    <property type="entry name" value="AdoMet_MTases"/>
    <property type="match status" value="1"/>
</dbReference>
<dbReference type="SUPFAM" id="SSF53335">
    <property type="entry name" value="S-adenosyl-L-methionine-dependent methyltransferases"/>
    <property type="match status" value="1"/>
</dbReference>
<evidence type="ECO:0000256" key="1">
    <source>
        <dbReference type="ARBA" id="ARBA00022490"/>
    </source>
</evidence>
<dbReference type="PANTHER" id="PTHR47816">
    <property type="entry name" value="RIBOSOMAL RNA SMALL SUBUNIT METHYLTRANSFERASE C"/>
    <property type="match status" value="1"/>
</dbReference>
<keyword evidence="1" id="KW-0963">Cytoplasm</keyword>
<protein>
    <submittedName>
        <fullName evidence="7">Methyltransferase</fullName>
    </submittedName>
</protein>
<evidence type="ECO:0000313" key="8">
    <source>
        <dbReference type="Proteomes" id="UP000693972"/>
    </source>
</evidence>
<proteinExistence type="predicted"/>
<evidence type="ECO:0000256" key="2">
    <source>
        <dbReference type="ARBA" id="ARBA00022552"/>
    </source>
</evidence>
<dbReference type="GO" id="GO:0003676">
    <property type="term" value="F:nucleic acid binding"/>
    <property type="evidence" value="ECO:0007669"/>
    <property type="project" value="InterPro"/>
</dbReference>
<organism evidence="7">
    <name type="scientific">Gymnodinialimonas phycosphaerae</name>
    <dbReference type="NCBI Taxonomy" id="2841589"/>
    <lineage>
        <taxon>Bacteria</taxon>
        <taxon>Pseudomonadati</taxon>
        <taxon>Pseudomonadota</taxon>
        <taxon>Alphaproteobacteria</taxon>
        <taxon>Rhodobacterales</taxon>
        <taxon>Paracoccaceae</taxon>
        <taxon>Gymnodinialimonas</taxon>
    </lineage>
</organism>
<reference evidence="7 8" key="1">
    <citation type="submission" date="2021-07" db="EMBL/GenBank/DDBJ databases">
        <title>Karlodiniumbacter phycospheric gen. nov., sp. nov., a phycosphere bacterium isolated from karlodinium veneficum.</title>
        <authorList>
            <person name="Peng Y."/>
            <person name="Jiang L."/>
            <person name="Lee J."/>
        </authorList>
    </citation>
    <scope>NUCLEOTIDE SEQUENCE</scope>
    <source>
        <strain evidence="7 8">N5</strain>
    </source>
</reference>
<dbReference type="InterPro" id="IPR029063">
    <property type="entry name" value="SAM-dependent_MTases_sf"/>
</dbReference>
<keyword evidence="2" id="KW-0698">rRNA processing</keyword>
<dbReference type="Proteomes" id="UP000693972">
    <property type="component" value="Unassembled WGS sequence"/>
</dbReference>
<dbReference type="InterPro" id="IPR046977">
    <property type="entry name" value="RsmC/RlmG"/>
</dbReference>
<dbReference type="InterPro" id="IPR002052">
    <property type="entry name" value="DNA_methylase_N6_adenine_CS"/>
</dbReference>
<dbReference type="EMBL" id="JAIMBW010000001">
    <property type="protein sequence ID" value="MBY4893747.1"/>
    <property type="molecule type" value="Genomic_DNA"/>
</dbReference>
<dbReference type="InterPro" id="IPR007848">
    <property type="entry name" value="Small_mtfrase_dom"/>
</dbReference>
<dbReference type="Gene3D" id="3.40.50.150">
    <property type="entry name" value="Vaccinia Virus protein VP39"/>
    <property type="match status" value="2"/>
</dbReference>
<dbReference type="EMBL" id="CP078073">
    <property type="protein sequence ID" value="QXL86447.1"/>
    <property type="molecule type" value="Genomic_DNA"/>
</dbReference>
<accession>A0A975TSP0</accession>
<keyword evidence="8" id="KW-1185">Reference proteome</keyword>
<dbReference type="Pfam" id="PF05175">
    <property type="entry name" value="MTS"/>
    <property type="match status" value="1"/>
</dbReference>
<dbReference type="GO" id="GO:0032259">
    <property type="term" value="P:methylation"/>
    <property type="evidence" value="ECO:0007669"/>
    <property type="project" value="UniProtKB-KW"/>
</dbReference>
<gene>
    <name evidence="7" type="ORF">KUL25_13330</name>
</gene>
<evidence type="ECO:0000259" key="6">
    <source>
        <dbReference type="Pfam" id="PF05175"/>
    </source>
</evidence>
<name>A0A975TSP0_9RHOB</name>
<keyword evidence="4" id="KW-0808">Transferase</keyword>
<dbReference type="RefSeq" id="WP_257893402.1">
    <property type="nucleotide sequence ID" value="NZ_JAIMBW010000001.1"/>
</dbReference>
<dbReference type="PROSITE" id="PS00092">
    <property type="entry name" value="N6_MTASE"/>
    <property type="match status" value="1"/>
</dbReference>
<evidence type="ECO:0000256" key="4">
    <source>
        <dbReference type="ARBA" id="ARBA00022679"/>
    </source>
</evidence>
<dbReference type="GO" id="GO:0008170">
    <property type="term" value="F:N-methyltransferase activity"/>
    <property type="evidence" value="ECO:0007669"/>
    <property type="project" value="UniProtKB-ARBA"/>
</dbReference>
<evidence type="ECO:0000313" key="7">
    <source>
        <dbReference type="EMBL" id="QXL86447.1"/>
    </source>
</evidence>
<dbReference type="GO" id="GO:0006364">
    <property type="term" value="P:rRNA processing"/>
    <property type="evidence" value="ECO:0007669"/>
    <property type="project" value="UniProtKB-KW"/>
</dbReference>